<dbReference type="InParanoid" id="A0A1J7J547"/>
<dbReference type="STRING" id="1408157.A0A1J7J547"/>
<accession>A0A1J7J547</accession>
<protein>
    <submittedName>
        <fullName evidence="1">Uncharacterized protein</fullName>
    </submittedName>
</protein>
<proteinExistence type="predicted"/>
<dbReference type="EMBL" id="KV875102">
    <property type="protein sequence ID" value="OIW24944.1"/>
    <property type="molecule type" value="Genomic_DNA"/>
</dbReference>
<keyword evidence="2" id="KW-1185">Reference proteome</keyword>
<organism evidence="1 2">
    <name type="scientific">Coniochaeta ligniaria NRRL 30616</name>
    <dbReference type="NCBI Taxonomy" id="1408157"/>
    <lineage>
        <taxon>Eukaryota</taxon>
        <taxon>Fungi</taxon>
        <taxon>Dikarya</taxon>
        <taxon>Ascomycota</taxon>
        <taxon>Pezizomycotina</taxon>
        <taxon>Sordariomycetes</taxon>
        <taxon>Sordariomycetidae</taxon>
        <taxon>Coniochaetales</taxon>
        <taxon>Coniochaetaceae</taxon>
        <taxon>Coniochaeta</taxon>
    </lineage>
</organism>
<dbReference type="OrthoDB" id="4501419at2759"/>
<name>A0A1J7J547_9PEZI</name>
<evidence type="ECO:0000313" key="1">
    <source>
        <dbReference type="EMBL" id="OIW24944.1"/>
    </source>
</evidence>
<dbReference type="Proteomes" id="UP000182658">
    <property type="component" value="Unassembled WGS sequence"/>
</dbReference>
<reference evidence="1 2" key="1">
    <citation type="submission" date="2016-10" db="EMBL/GenBank/DDBJ databases">
        <title>Draft genome sequence of Coniochaeta ligniaria NRRL30616, a lignocellulolytic fungus for bioabatement of inhibitors in plant biomass hydrolysates.</title>
        <authorList>
            <consortium name="DOE Joint Genome Institute"/>
            <person name="Jimenez D.J."/>
            <person name="Hector R.E."/>
            <person name="Riley R."/>
            <person name="Sun H."/>
            <person name="Grigoriev I.V."/>
            <person name="Van Elsas J.D."/>
            <person name="Nichols N.N."/>
        </authorList>
    </citation>
    <scope>NUCLEOTIDE SEQUENCE [LARGE SCALE GENOMIC DNA]</scope>
    <source>
        <strain evidence="1 2">NRRL 30616</strain>
    </source>
</reference>
<evidence type="ECO:0000313" key="2">
    <source>
        <dbReference type="Proteomes" id="UP000182658"/>
    </source>
</evidence>
<gene>
    <name evidence="1" type="ORF">CONLIGDRAFT_717922</name>
</gene>
<dbReference type="AlphaFoldDB" id="A0A1J7J547"/>
<sequence>MKPITTDTLTKYLCAPGEILILDLGAASLQLVQSAVAKHVTNVTTKGGLSLPAEIWDMVFDFGAAAPRSSNLELVKITTHPPATVTDQVILFEAVKLTQIKPYEDFNEYRDLWSAMVFLACDEDEKPTIEKSDAFTLQWDADRQLPTRVVNIPFRHDGRASASRFQHLYHAISLAEVIAKVQDGQCGKCSNTRFICSCWGQSAPDRKCKCRGPLFDYDGKGMDYCMAVPCPVCLSLDLLMIWMTALSWDFKQKRGPHPADLSRILGERLEDLQYPTSLGKTAEQIVAEHGKALQDYAMWRKMKLRITHS</sequence>